<dbReference type="EMBL" id="CP059735">
    <property type="protein sequence ID" value="WDD99443.1"/>
    <property type="molecule type" value="Genomic_DNA"/>
</dbReference>
<reference evidence="1 2" key="1">
    <citation type="journal article" date="2015" name="Genome Announc.">
        <title>Draft Genome Sequences of Marine Isolates of Thalassomonas viridans and Thalassomonas actiniarum.</title>
        <authorList>
            <person name="Olonade I."/>
            <person name="van Zyl L.J."/>
            <person name="Trindade M."/>
        </authorList>
    </citation>
    <scope>NUCLEOTIDE SEQUENCE [LARGE SCALE GENOMIC DNA]</scope>
    <source>
        <strain evidence="1 2">A5K-106</strain>
    </source>
</reference>
<reference evidence="1 2" key="2">
    <citation type="journal article" date="2022" name="Mar. Drugs">
        <title>Bioassay-Guided Fractionation Leads to the Detection of Cholic Acid Generated by the Rare Thalassomonas sp.</title>
        <authorList>
            <person name="Pheiffer F."/>
            <person name="Schneider Y.K."/>
            <person name="Hansen E.H."/>
            <person name="Andersen J.H."/>
            <person name="Isaksson J."/>
            <person name="Busche T."/>
            <person name="R C."/>
            <person name="Kalinowski J."/>
            <person name="Zyl L.V."/>
            <person name="Trindade M."/>
        </authorList>
    </citation>
    <scope>NUCLEOTIDE SEQUENCE [LARGE SCALE GENOMIC DNA]</scope>
    <source>
        <strain evidence="1 2">A5K-106</strain>
    </source>
</reference>
<organism evidence="1 2">
    <name type="scientific">Thalassomonas actiniarum</name>
    <dbReference type="NCBI Taxonomy" id="485447"/>
    <lineage>
        <taxon>Bacteria</taxon>
        <taxon>Pseudomonadati</taxon>
        <taxon>Pseudomonadota</taxon>
        <taxon>Gammaproteobacteria</taxon>
        <taxon>Alteromonadales</taxon>
        <taxon>Colwelliaceae</taxon>
        <taxon>Thalassomonas</taxon>
    </lineage>
</organism>
<name>A0AAF0C412_9GAMM</name>
<evidence type="ECO:0000313" key="2">
    <source>
        <dbReference type="Proteomes" id="UP000032568"/>
    </source>
</evidence>
<proteinExistence type="predicted"/>
<dbReference type="AlphaFoldDB" id="A0AAF0C412"/>
<dbReference type="RefSeq" id="WP_044834074.1">
    <property type="nucleotide sequence ID" value="NZ_CP059735.1"/>
</dbReference>
<sequence>MKKLLILIVAGALFLHFNPQPDVEAWYQQQKAMVMEVFSKGTDTKVRLKATKIYDDLQPQFYSFSPDELTYLQQITANREAIKSFYEDYCQNHQDNPKLHPSNLTKICKTVYNYEAFL</sequence>
<protein>
    <submittedName>
        <fullName evidence="1">Uncharacterized protein</fullName>
    </submittedName>
</protein>
<keyword evidence="2" id="KW-1185">Reference proteome</keyword>
<gene>
    <name evidence="1" type="ORF">SG35_001800</name>
</gene>
<accession>A0AAF0C412</accession>
<dbReference type="KEGG" id="tact:SG35_001800"/>
<dbReference type="Proteomes" id="UP000032568">
    <property type="component" value="Chromosome"/>
</dbReference>
<evidence type="ECO:0000313" key="1">
    <source>
        <dbReference type="EMBL" id="WDD99443.1"/>
    </source>
</evidence>